<feature type="transmembrane region" description="Helical" evidence="1">
    <location>
        <begin position="42"/>
        <end position="61"/>
    </location>
</feature>
<keyword evidence="1" id="KW-0812">Transmembrane</keyword>
<evidence type="ECO:0000313" key="3">
    <source>
        <dbReference type="Proteomes" id="UP000032289"/>
    </source>
</evidence>
<reference evidence="2 3" key="1">
    <citation type="journal article" date="2015" name="Microbiology (Mosc.)">
        <title>Genomics of the Weissella cibaria species with an examination of its metabolic traits.</title>
        <authorList>
            <person name="Lynch K.M."/>
            <person name="Lucid A."/>
            <person name="Arendt E.K."/>
            <person name="Sleator R.D."/>
            <person name="Lucey B."/>
            <person name="Coffey A."/>
        </authorList>
    </citation>
    <scope>NUCLEOTIDE SEQUENCE [LARGE SCALE GENOMIC DNA]</scope>
    <source>
        <strain evidence="2 3">AB3b</strain>
    </source>
</reference>
<dbReference type="EMBL" id="JWHT01000048">
    <property type="protein sequence ID" value="KIU21475.1"/>
    <property type="molecule type" value="Genomic_DNA"/>
</dbReference>
<dbReference type="AlphaFoldDB" id="A0A0D1LML5"/>
<dbReference type="PATRIC" id="fig|137591.24.peg.1895"/>
<sequence length="91" mass="10925">MIFQLKQFKRRCRYYFGYMYSVLFYVAPSLLAADLFEQGEDYIAFLMLGTGYLMSILFFVASRKDQKYYHEVRHEFAGLYAKLDQLEKRGD</sequence>
<gene>
    <name evidence="2" type="ORF">ab3b_01951</name>
</gene>
<organism evidence="2 3">
    <name type="scientific">Weissella cibaria</name>
    <dbReference type="NCBI Taxonomy" id="137591"/>
    <lineage>
        <taxon>Bacteria</taxon>
        <taxon>Bacillati</taxon>
        <taxon>Bacillota</taxon>
        <taxon>Bacilli</taxon>
        <taxon>Lactobacillales</taxon>
        <taxon>Lactobacillaceae</taxon>
        <taxon>Weissella</taxon>
    </lineage>
</organism>
<comment type="caution">
    <text evidence="2">The sequence shown here is derived from an EMBL/GenBank/DDBJ whole genome shotgun (WGS) entry which is preliminary data.</text>
</comment>
<proteinExistence type="predicted"/>
<feature type="transmembrane region" description="Helical" evidence="1">
    <location>
        <begin position="12"/>
        <end position="36"/>
    </location>
</feature>
<name>A0A0D1LML5_9LACO</name>
<dbReference type="RefSeq" id="WP_043941709.1">
    <property type="nucleotide sequence ID" value="NZ_JWHT01000048.1"/>
</dbReference>
<keyword evidence="1" id="KW-0472">Membrane</keyword>
<evidence type="ECO:0000256" key="1">
    <source>
        <dbReference type="SAM" id="Phobius"/>
    </source>
</evidence>
<accession>A0A0D1LML5</accession>
<protein>
    <submittedName>
        <fullName evidence="2">Uncharacterized protein</fullName>
    </submittedName>
</protein>
<dbReference type="Proteomes" id="UP000032289">
    <property type="component" value="Unassembled WGS sequence"/>
</dbReference>
<keyword evidence="1" id="KW-1133">Transmembrane helix</keyword>
<evidence type="ECO:0000313" key="2">
    <source>
        <dbReference type="EMBL" id="KIU21475.1"/>
    </source>
</evidence>